<dbReference type="GO" id="GO:0005886">
    <property type="term" value="C:plasma membrane"/>
    <property type="evidence" value="ECO:0007669"/>
    <property type="project" value="UniProtKB-SubCell"/>
</dbReference>
<keyword evidence="9" id="KW-0444">Lipid biosynthesis</keyword>
<keyword evidence="14" id="KW-0443">Lipid metabolism</keyword>
<evidence type="ECO:0000256" key="11">
    <source>
        <dbReference type="ARBA" id="ARBA00022692"/>
    </source>
</evidence>
<protein>
    <recommendedName>
        <fullName evidence="7">Phosphatidate cytidylyltransferase</fullName>
        <ecNumber evidence="6">2.7.7.41</ecNumber>
    </recommendedName>
    <alternativeName>
        <fullName evidence="20">CDP-DAG synthase</fullName>
    </alternativeName>
    <alternativeName>
        <fullName evidence="22">CDP-DG synthase</fullName>
    </alternativeName>
    <alternativeName>
        <fullName evidence="18">CDP-diacylglycerol synthase</fullName>
    </alternativeName>
    <alternativeName>
        <fullName evidence="21">CDP-diglyceride pyrophosphorylase</fullName>
    </alternativeName>
    <alternativeName>
        <fullName evidence="23">CDP-diglyceride synthase</fullName>
    </alternativeName>
    <alternativeName>
        <fullName evidence="19">CTP:phosphatidate cytidylyltransferase</fullName>
    </alternativeName>
</protein>
<evidence type="ECO:0000313" key="25">
    <source>
        <dbReference type="EMBL" id="NER18397.1"/>
    </source>
</evidence>
<evidence type="ECO:0000256" key="14">
    <source>
        <dbReference type="ARBA" id="ARBA00023098"/>
    </source>
</evidence>
<evidence type="ECO:0000256" key="17">
    <source>
        <dbReference type="ARBA" id="ARBA00023264"/>
    </source>
</evidence>
<evidence type="ECO:0000256" key="24">
    <source>
        <dbReference type="SAM" id="Phobius"/>
    </source>
</evidence>
<reference evidence="25 26" key="1">
    <citation type="submission" date="2020-01" db="EMBL/GenBank/DDBJ databases">
        <title>Spongiivirga citrea KCTC 32990T.</title>
        <authorList>
            <person name="Wang G."/>
        </authorList>
    </citation>
    <scope>NUCLEOTIDE SEQUENCE [LARGE SCALE GENOMIC DNA]</scope>
    <source>
        <strain evidence="25 26">KCTC 32990</strain>
    </source>
</reference>
<comment type="catalytic activity">
    <reaction evidence="1">
        <text>a 1,2-diacyl-sn-glycero-3-phosphate + CTP + H(+) = a CDP-1,2-diacyl-sn-glycerol + diphosphate</text>
        <dbReference type="Rhea" id="RHEA:16229"/>
        <dbReference type="ChEBI" id="CHEBI:15378"/>
        <dbReference type="ChEBI" id="CHEBI:33019"/>
        <dbReference type="ChEBI" id="CHEBI:37563"/>
        <dbReference type="ChEBI" id="CHEBI:58332"/>
        <dbReference type="ChEBI" id="CHEBI:58608"/>
        <dbReference type="EC" id="2.7.7.41"/>
    </reaction>
</comment>
<evidence type="ECO:0000313" key="26">
    <source>
        <dbReference type="Proteomes" id="UP000474296"/>
    </source>
</evidence>
<evidence type="ECO:0000256" key="16">
    <source>
        <dbReference type="ARBA" id="ARBA00023209"/>
    </source>
</evidence>
<dbReference type="GO" id="GO:0004605">
    <property type="term" value="F:phosphatidate cytidylyltransferase activity"/>
    <property type="evidence" value="ECO:0007669"/>
    <property type="project" value="UniProtKB-EC"/>
</dbReference>
<evidence type="ECO:0000256" key="2">
    <source>
        <dbReference type="ARBA" id="ARBA00004651"/>
    </source>
</evidence>
<evidence type="ECO:0000256" key="21">
    <source>
        <dbReference type="ARBA" id="ARBA00032396"/>
    </source>
</evidence>
<evidence type="ECO:0000256" key="3">
    <source>
        <dbReference type="ARBA" id="ARBA00005119"/>
    </source>
</evidence>
<feature type="transmembrane region" description="Helical" evidence="24">
    <location>
        <begin position="12"/>
        <end position="39"/>
    </location>
</feature>
<feature type="transmembrane region" description="Helical" evidence="24">
    <location>
        <begin position="51"/>
        <end position="68"/>
    </location>
</feature>
<dbReference type="EC" id="2.7.7.41" evidence="6"/>
<keyword evidence="26" id="KW-1185">Reference proteome</keyword>
<keyword evidence="12 25" id="KW-0548">Nucleotidyltransferase</keyword>
<keyword evidence="16" id="KW-0594">Phospholipid biosynthesis</keyword>
<dbReference type="Proteomes" id="UP000474296">
    <property type="component" value="Unassembled WGS sequence"/>
</dbReference>
<feature type="transmembrane region" description="Helical" evidence="24">
    <location>
        <begin position="175"/>
        <end position="193"/>
    </location>
</feature>
<keyword evidence="10 25" id="KW-0808">Transferase</keyword>
<comment type="pathway">
    <text evidence="4">Lipid metabolism.</text>
</comment>
<comment type="pathway">
    <text evidence="3">Phospholipid metabolism; CDP-diacylglycerol biosynthesis; CDP-diacylglycerol from sn-glycerol 3-phosphate: step 3/3.</text>
</comment>
<keyword evidence="13 24" id="KW-1133">Transmembrane helix</keyword>
<keyword evidence="15 24" id="KW-0472">Membrane</keyword>
<keyword evidence="8" id="KW-1003">Cell membrane</keyword>
<feature type="transmembrane region" description="Helical" evidence="24">
    <location>
        <begin position="107"/>
        <end position="128"/>
    </location>
</feature>
<comment type="similarity">
    <text evidence="5">Belongs to the CDS family.</text>
</comment>
<organism evidence="25 26">
    <name type="scientific">Spongiivirga citrea</name>
    <dbReference type="NCBI Taxonomy" id="1481457"/>
    <lineage>
        <taxon>Bacteria</taxon>
        <taxon>Pseudomonadati</taxon>
        <taxon>Bacteroidota</taxon>
        <taxon>Flavobacteriia</taxon>
        <taxon>Flavobacteriales</taxon>
        <taxon>Flavobacteriaceae</taxon>
        <taxon>Spongiivirga</taxon>
    </lineage>
</organism>
<dbReference type="RefSeq" id="WP_164033064.1">
    <property type="nucleotide sequence ID" value="NZ_JAABOQ010000005.1"/>
</dbReference>
<comment type="caution">
    <text evidence="25">The sequence shown here is derived from an EMBL/GenBank/DDBJ whole genome shotgun (WGS) entry which is preliminary data.</text>
</comment>
<gene>
    <name evidence="25" type="ORF">GWK10_14335</name>
</gene>
<evidence type="ECO:0000256" key="9">
    <source>
        <dbReference type="ARBA" id="ARBA00022516"/>
    </source>
</evidence>
<dbReference type="GO" id="GO:0016024">
    <property type="term" value="P:CDP-diacylglycerol biosynthetic process"/>
    <property type="evidence" value="ECO:0007669"/>
    <property type="project" value="TreeGrafter"/>
</dbReference>
<proteinExistence type="inferred from homology"/>
<dbReference type="Pfam" id="PF01148">
    <property type="entry name" value="CTP_transf_1"/>
    <property type="match status" value="1"/>
</dbReference>
<feature type="transmembrane region" description="Helical" evidence="24">
    <location>
        <begin position="199"/>
        <end position="219"/>
    </location>
</feature>
<keyword evidence="17" id="KW-1208">Phospholipid metabolism</keyword>
<dbReference type="AlphaFoldDB" id="A0A6M0CSD5"/>
<evidence type="ECO:0000256" key="4">
    <source>
        <dbReference type="ARBA" id="ARBA00005189"/>
    </source>
</evidence>
<keyword evidence="11 24" id="KW-0812">Transmembrane</keyword>
<dbReference type="EMBL" id="JAABOQ010000005">
    <property type="protein sequence ID" value="NER18397.1"/>
    <property type="molecule type" value="Genomic_DNA"/>
</dbReference>
<dbReference type="PANTHER" id="PTHR46382">
    <property type="entry name" value="PHOSPHATIDATE CYTIDYLYLTRANSFERASE"/>
    <property type="match status" value="1"/>
</dbReference>
<evidence type="ECO:0000256" key="5">
    <source>
        <dbReference type="ARBA" id="ARBA00010185"/>
    </source>
</evidence>
<sequence>MKELAIRAVSGLLYITLIIGAVLLSSNAFYIVFFLFGIICLVEFNKLVNNTYSVTYFIFAALFFVFAFDKTEGFSPYFLLVPTILANLFLIIDLFRAQQQKLSAIKNYLISTTYIIGGFIFVCLLPSYENSFHPMIVFGVFPLIWINDSFAYLVGKNFGKRKLFERISPKKTVEGFLGGLIFSCIASYFIANFTETLTVNLWLVIAVIMSVFGTVGDLIQSKFKRQANVKDSGNIMPGHGGVYDRLDSVIFAAPFIYLFLHIWIYVS</sequence>
<comment type="subcellular location">
    <subcellularLocation>
        <location evidence="2">Cell membrane</location>
        <topology evidence="2">Multi-pass membrane protein</topology>
    </subcellularLocation>
</comment>
<evidence type="ECO:0000256" key="12">
    <source>
        <dbReference type="ARBA" id="ARBA00022695"/>
    </source>
</evidence>
<name>A0A6M0CSD5_9FLAO</name>
<evidence type="ECO:0000256" key="8">
    <source>
        <dbReference type="ARBA" id="ARBA00022475"/>
    </source>
</evidence>
<evidence type="ECO:0000256" key="6">
    <source>
        <dbReference type="ARBA" id="ARBA00012487"/>
    </source>
</evidence>
<evidence type="ECO:0000256" key="23">
    <source>
        <dbReference type="ARBA" id="ARBA00033406"/>
    </source>
</evidence>
<feature type="transmembrane region" description="Helical" evidence="24">
    <location>
        <begin position="246"/>
        <end position="266"/>
    </location>
</feature>
<feature type="transmembrane region" description="Helical" evidence="24">
    <location>
        <begin position="134"/>
        <end position="154"/>
    </location>
</feature>
<feature type="transmembrane region" description="Helical" evidence="24">
    <location>
        <begin position="74"/>
        <end position="95"/>
    </location>
</feature>
<evidence type="ECO:0000256" key="18">
    <source>
        <dbReference type="ARBA" id="ARBA00029893"/>
    </source>
</evidence>
<evidence type="ECO:0000256" key="7">
    <source>
        <dbReference type="ARBA" id="ARBA00019373"/>
    </source>
</evidence>
<evidence type="ECO:0000256" key="15">
    <source>
        <dbReference type="ARBA" id="ARBA00023136"/>
    </source>
</evidence>
<evidence type="ECO:0000256" key="19">
    <source>
        <dbReference type="ARBA" id="ARBA00031825"/>
    </source>
</evidence>
<dbReference type="PANTHER" id="PTHR46382:SF1">
    <property type="entry name" value="PHOSPHATIDATE CYTIDYLYLTRANSFERASE"/>
    <property type="match status" value="1"/>
</dbReference>
<evidence type="ECO:0000256" key="10">
    <source>
        <dbReference type="ARBA" id="ARBA00022679"/>
    </source>
</evidence>
<evidence type="ECO:0000256" key="13">
    <source>
        <dbReference type="ARBA" id="ARBA00022989"/>
    </source>
</evidence>
<accession>A0A6M0CSD5</accession>
<evidence type="ECO:0000256" key="1">
    <source>
        <dbReference type="ARBA" id="ARBA00001698"/>
    </source>
</evidence>
<evidence type="ECO:0000256" key="20">
    <source>
        <dbReference type="ARBA" id="ARBA00032253"/>
    </source>
</evidence>
<evidence type="ECO:0000256" key="22">
    <source>
        <dbReference type="ARBA" id="ARBA00032743"/>
    </source>
</evidence>